<evidence type="ECO:0000256" key="4">
    <source>
        <dbReference type="RuleBase" id="RU003704"/>
    </source>
</evidence>
<dbReference type="PRINTS" id="PR00990">
    <property type="entry name" value="RIBOKINASE"/>
</dbReference>
<dbReference type="Gene3D" id="3.40.1190.20">
    <property type="match status" value="1"/>
</dbReference>
<reference evidence="6" key="1">
    <citation type="submission" date="2017-04" db="EMBL/GenBank/DDBJ databases">
        <title>Complete Genome Sequences of Twelve Strains of a Stable Defined Moderately Diverse Mouse Microbiota 2 (sDMDMm2).</title>
        <authorList>
            <person name="Uchimura Y."/>
            <person name="Wyss M."/>
            <person name="Brugiroux S."/>
            <person name="Limenitakis J.P."/>
            <person name="Stecher B."/>
            <person name="McCoy K.D."/>
            <person name="Macpherson A.J."/>
        </authorList>
    </citation>
    <scope>NUCLEOTIDE SEQUENCE</scope>
    <source>
        <strain evidence="6">YL58</strain>
    </source>
</reference>
<dbReference type="InterPro" id="IPR029056">
    <property type="entry name" value="Ribokinase-like"/>
</dbReference>
<keyword evidence="3 4" id="KW-0418">Kinase</keyword>
<protein>
    <submittedName>
        <fullName evidence="6">Carbohydrate kinase family protein</fullName>
    </submittedName>
</protein>
<evidence type="ECO:0000259" key="5">
    <source>
        <dbReference type="Pfam" id="PF00294"/>
    </source>
</evidence>
<dbReference type="GO" id="GO:0016301">
    <property type="term" value="F:kinase activity"/>
    <property type="evidence" value="ECO:0007669"/>
    <property type="project" value="UniProtKB-KW"/>
</dbReference>
<accession>A0A1C7IDJ8</accession>
<dbReference type="OrthoDB" id="9788681at2"/>
<evidence type="ECO:0000256" key="1">
    <source>
        <dbReference type="ARBA" id="ARBA00010688"/>
    </source>
</evidence>
<dbReference type="EMBL" id="CP015405">
    <property type="protein sequence ID" value="ANU77088.1"/>
    <property type="molecule type" value="Genomic_DNA"/>
</dbReference>
<dbReference type="GO" id="GO:0006796">
    <property type="term" value="P:phosphate-containing compound metabolic process"/>
    <property type="evidence" value="ECO:0007669"/>
    <property type="project" value="UniProtKB-ARBA"/>
</dbReference>
<dbReference type="Pfam" id="PF00294">
    <property type="entry name" value="PfkB"/>
    <property type="match status" value="1"/>
</dbReference>
<feature type="domain" description="Carbohydrate kinase PfkB" evidence="5">
    <location>
        <begin position="8"/>
        <end position="298"/>
    </location>
</feature>
<dbReference type="InterPro" id="IPR011611">
    <property type="entry name" value="PfkB_dom"/>
</dbReference>
<dbReference type="STRING" id="1796616.A4V09_15770"/>
<dbReference type="CDD" id="cd01942">
    <property type="entry name" value="ribokinase_group_A"/>
    <property type="match status" value="1"/>
</dbReference>
<dbReference type="InterPro" id="IPR002139">
    <property type="entry name" value="Ribo/fructo_kinase"/>
</dbReference>
<proteinExistence type="inferred from homology"/>
<comment type="similarity">
    <text evidence="1 4">Belongs to the carbohydrate kinase PfkB family.</text>
</comment>
<evidence type="ECO:0000256" key="3">
    <source>
        <dbReference type="ARBA" id="ARBA00022777"/>
    </source>
</evidence>
<organism evidence="6 7">
    <name type="scientific">Blautia pseudococcoides</name>
    <dbReference type="NCBI Taxonomy" id="1796616"/>
    <lineage>
        <taxon>Bacteria</taxon>
        <taxon>Bacillati</taxon>
        <taxon>Bacillota</taxon>
        <taxon>Clostridia</taxon>
        <taxon>Lachnospirales</taxon>
        <taxon>Lachnospiraceae</taxon>
        <taxon>Blautia</taxon>
    </lineage>
</organism>
<dbReference type="PANTHER" id="PTHR10584:SF166">
    <property type="entry name" value="RIBOKINASE"/>
    <property type="match status" value="1"/>
</dbReference>
<dbReference type="SUPFAM" id="SSF53613">
    <property type="entry name" value="Ribokinase-like"/>
    <property type="match status" value="1"/>
</dbReference>
<name>A0A1C7IDJ8_9FIRM</name>
<dbReference type="PROSITE" id="PS00584">
    <property type="entry name" value="PFKB_KINASES_2"/>
    <property type="match status" value="1"/>
</dbReference>
<dbReference type="AlphaFoldDB" id="A0A1C7IDJ8"/>
<evidence type="ECO:0000313" key="6">
    <source>
        <dbReference type="EMBL" id="ANU77088.1"/>
    </source>
</evidence>
<sequence>MSEKKWDVYVYGDVNADIIIPGVEKFPAPGQEELIPSMETYVGGGAALFTLGLGRLGLRPVFQGAVGDDCYGHMIRKTFEGAGVDTELLVTRKGERTGISLSFTNEHDRSFLTYRGTNQDISMDRAEVEKAGQARHIHVTGYEGEDSHESYAQLLRRVKTETGATVSFDVGWDPTGNWSGRIYELFPWIDVLFMNETEAEHYSRTDSAEEAALHFARECGQAVVKLGKKGALAVKDGVVHRCGSYEVQAVDTTGAGDSFNAGYIYGFLKGQDIGSCLQYGNACGACSVSAHGGNTGFPEEKEMLRFIEKNKKKEMKGDQQ</sequence>
<dbReference type="KEGG" id="byl:A4V09_15770"/>
<dbReference type="PANTHER" id="PTHR10584">
    <property type="entry name" value="SUGAR KINASE"/>
    <property type="match status" value="1"/>
</dbReference>
<keyword evidence="7" id="KW-1185">Reference proteome</keyword>
<evidence type="ECO:0000256" key="2">
    <source>
        <dbReference type="ARBA" id="ARBA00022679"/>
    </source>
</evidence>
<dbReference type="RefSeq" id="WP_065543219.1">
    <property type="nucleotide sequence ID" value="NZ_CP015405.2"/>
</dbReference>
<dbReference type="InterPro" id="IPR002173">
    <property type="entry name" value="Carboh/pur_kinase_PfkB_CS"/>
</dbReference>
<keyword evidence="2 4" id="KW-0808">Transferase</keyword>
<dbReference type="Proteomes" id="UP000092574">
    <property type="component" value="Chromosome"/>
</dbReference>
<evidence type="ECO:0000313" key="7">
    <source>
        <dbReference type="Proteomes" id="UP000092574"/>
    </source>
</evidence>
<gene>
    <name evidence="6" type="ORF">A4V09_15770</name>
</gene>